<proteinExistence type="predicted"/>
<dbReference type="PANTHER" id="PTHR10039">
    <property type="entry name" value="AMELOGENIN"/>
    <property type="match status" value="1"/>
</dbReference>
<keyword evidence="1" id="KW-0677">Repeat</keyword>
<evidence type="ECO:0000256" key="1">
    <source>
        <dbReference type="ARBA" id="ARBA00022737"/>
    </source>
</evidence>
<gene>
    <name evidence="3" type="ORF">PG997_010619</name>
</gene>
<dbReference type="EMBL" id="JAQQWN010000008">
    <property type="protein sequence ID" value="KAK8070416.1"/>
    <property type="molecule type" value="Genomic_DNA"/>
</dbReference>
<keyword evidence="4" id="KW-1185">Reference proteome</keyword>
<accession>A0ABR1VJF0</accession>
<dbReference type="InterPro" id="IPR056884">
    <property type="entry name" value="NPHP3-like_N"/>
</dbReference>
<dbReference type="Pfam" id="PF24883">
    <property type="entry name" value="NPHP3_N"/>
    <property type="match status" value="1"/>
</dbReference>
<protein>
    <recommendedName>
        <fullName evidence="2">Nephrocystin 3-like N-terminal domain-containing protein</fullName>
    </recommendedName>
</protein>
<sequence>MISAVMEALMNEICSALSRKDIYFEGPQAPSFFVIYAHDNPNYGRADDRIVKKFIGYLRIIGSKAQSDRNPVIRQSPDSDSTPYHDILANQFCLLPEELTTNSVEKVLLCFSEVFHAYCSDPKGREYIKRVVKAGHDEAKRLEGRDDCMAKVQRAIRQAVNDGIEKEEGFHHVLTEIALLQLRVLLAKAKGRENDDTSTVVLVDLHSTNKIFEGLPFLSPTKHWLTLPPVNRSEASHRLFFRILERVYEPGLPLTRVLESQYNDQIQALRSKSWSSYEFRSKVLDDINRALTTEKLYTHTRYNQVESAAHANDRRAPQSGETYTPLESKCFEKLRFTGMENRQEDVIESIDLAGTCEWILAAPEFTRWRSRHEGDQTNCQLWIKGHPGTGKSVATRKVLEIVKQKRRRLEQPPQYYRISSTVEVVSHLTRA</sequence>
<comment type="caution">
    <text evidence="3">The sequence shown here is derived from an EMBL/GenBank/DDBJ whole genome shotgun (WGS) entry which is preliminary data.</text>
</comment>
<dbReference type="Proteomes" id="UP001433268">
    <property type="component" value="Unassembled WGS sequence"/>
</dbReference>
<dbReference type="GeneID" id="92047994"/>
<feature type="domain" description="Nephrocystin 3-like N-terminal" evidence="2">
    <location>
        <begin position="354"/>
        <end position="408"/>
    </location>
</feature>
<evidence type="ECO:0000313" key="3">
    <source>
        <dbReference type="EMBL" id="KAK8070416.1"/>
    </source>
</evidence>
<name>A0ABR1VJF0_9PEZI</name>
<dbReference type="RefSeq" id="XP_066664224.1">
    <property type="nucleotide sequence ID" value="XM_066814934.1"/>
</dbReference>
<reference evidence="3 4" key="1">
    <citation type="submission" date="2023-01" db="EMBL/GenBank/DDBJ databases">
        <title>Analysis of 21 Apiospora genomes using comparative genomics revels a genus with tremendous synthesis potential of carbohydrate active enzymes and secondary metabolites.</title>
        <authorList>
            <person name="Sorensen T."/>
        </authorList>
    </citation>
    <scope>NUCLEOTIDE SEQUENCE [LARGE SCALE GENOMIC DNA]</scope>
    <source>
        <strain evidence="3 4">CBS 114990</strain>
    </source>
</reference>
<evidence type="ECO:0000259" key="2">
    <source>
        <dbReference type="Pfam" id="PF24883"/>
    </source>
</evidence>
<dbReference type="PANTHER" id="PTHR10039:SF5">
    <property type="entry name" value="NACHT DOMAIN-CONTAINING PROTEIN"/>
    <property type="match status" value="1"/>
</dbReference>
<evidence type="ECO:0000313" key="4">
    <source>
        <dbReference type="Proteomes" id="UP001433268"/>
    </source>
</evidence>
<organism evidence="3 4">
    <name type="scientific">Apiospora hydei</name>
    <dbReference type="NCBI Taxonomy" id="1337664"/>
    <lineage>
        <taxon>Eukaryota</taxon>
        <taxon>Fungi</taxon>
        <taxon>Dikarya</taxon>
        <taxon>Ascomycota</taxon>
        <taxon>Pezizomycotina</taxon>
        <taxon>Sordariomycetes</taxon>
        <taxon>Xylariomycetidae</taxon>
        <taxon>Amphisphaeriales</taxon>
        <taxon>Apiosporaceae</taxon>
        <taxon>Apiospora</taxon>
    </lineage>
</organism>